<reference evidence="1 2" key="1">
    <citation type="journal article" date="2011" name="Cell">
        <title>The monarch butterfly genome yields insights into long-distance migration.</title>
        <authorList>
            <person name="Zhan S."/>
            <person name="Merlin C."/>
            <person name="Boore J.L."/>
            <person name="Reppert S.M."/>
        </authorList>
    </citation>
    <scope>NUCLEOTIDE SEQUENCE [LARGE SCALE GENOMIC DNA]</scope>
    <source>
        <strain evidence="1">F-2</strain>
    </source>
</reference>
<name>A0A212ESS8_DANPL</name>
<sequence>MSISDSEWDAISVFVAIVVFALPLTLLFPAISVWDFIPKIRVSRFHILDQHLTWLQLNASMIFVIVIFFCLYLEIRKRELDEMVDGVLSVSQATEAALDMECERQTAAIRVCVKLLDASTEHYENLMLLRDDLRKREKTALPHPPEILPSTSDIGI</sequence>
<proteinExistence type="predicted"/>
<evidence type="ECO:0000313" key="1">
    <source>
        <dbReference type="EMBL" id="OWR44556.1"/>
    </source>
</evidence>
<protein>
    <submittedName>
        <fullName evidence="1">Uncharacterized protein</fullName>
    </submittedName>
</protein>
<organism evidence="1 2">
    <name type="scientific">Danaus plexippus plexippus</name>
    <dbReference type="NCBI Taxonomy" id="278856"/>
    <lineage>
        <taxon>Eukaryota</taxon>
        <taxon>Metazoa</taxon>
        <taxon>Ecdysozoa</taxon>
        <taxon>Arthropoda</taxon>
        <taxon>Hexapoda</taxon>
        <taxon>Insecta</taxon>
        <taxon>Pterygota</taxon>
        <taxon>Neoptera</taxon>
        <taxon>Endopterygota</taxon>
        <taxon>Lepidoptera</taxon>
        <taxon>Glossata</taxon>
        <taxon>Ditrysia</taxon>
        <taxon>Papilionoidea</taxon>
        <taxon>Nymphalidae</taxon>
        <taxon>Danainae</taxon>
        <taxon>Danaini</taxon>
        <taxon>Danaina</taxon>
        <taxon>Danaus</taxon>
        <taxon>Danaus</taxon>
    </lineage>
</organism>
<accession>A0A212ESS8</accession>
<dbReference type="KEGG" id="dpl:KGM_211116"/>
<dbReference type="EMBL" id="AGBW02012723">
    <property type="protein sequence ID" value="OWR44556.1"/>
    <property type="molecule type" value="Genomic_DNA"/>
</dbReference>
<dbReference type="OrthoDB" id="7253567at2759"/>
<comment type="caution">
    <text evidence="1">The sequence shown here is derived from an EMBL/GenBank/DDBJ whole genome shotgun (WGS) entry which is preliminary data.</text>
</comment>
<gene>
    <name evidence="1" type="ORF">KGM_211116</name>
</gene>
<dbReference type="AlphaFoldDB" id="A0A212ESS8"/>
<dbReference type="eggNOG" id="ENOG502TBYC">
    <property type="taxonomic scope" value="Eukaryota"/>
</dbReference>
<evidence type="ECO:0000313" key="2">
    <source>
        <dbReference type="Proteomes" id="UP000007151"/>
    </source>
</evidence>
<keyword evidence="2" id="KW-1185">Reference proteome</keyword>
<dbReference type="Proteomes" id="UP000007151">
    <property type="component" value="Unassembled WGS sequence"/>
</dbReference>